<evidence type="ECO:0000313" key="5">
    <source>
        <dbReference type="WBParaSite" id="PSU_v2.g6386.t1"/>
    </source>
</evidence>
<dbReference type="InterPro" id="IPR000242">
    <property type="entry name" value="PTP_cat"/>
</dbReference>
<dbReference type="SUPFAM" id="SSF52799">
    <property type="entry name" value="(Phosphotyrosine protein) phosphatases II"/>
    <property type="match status" value="1"/>
</dbReference>
<keyword evidence="4" id="KW-1185">Reference proteome</keyword>
<feature type="coiled-coil region" evidence="1">
    <location>
        <begin position="305"/>
        <end position="332"/>
    </location>
</feature>
<dbReference type="AlphaFoldDB" id="A0A914Z0Y6"/>
<evidence type="ECO:0000259" key="3">
    <source>
        <dbReference type="PROSITE" id="PS50056"/>
    </source>
</evidence>
<evidence type="ECO:0000313" key="4">
    <source>
        <dbReference type="Proteomes" id="UP000887577"/>
    </source>
</evidence>
<dbReference type="InterPro" id="IPR003595">
    <property type="entry name" value="Tyr_Pase_cat"/>
</dbReference>
<dbReference type="InterPro" id="IPR052782">
    <property type="entry name" value="Oocyte-zygote_transition_reg"/>
</dbReference>
<dbReference type="PANTHER" id="PTHR46163">
    <property type="entry name" value="TYROSINE-PROTEIN PHOSPHATASE-RELATED"/>
    <property type="match status" value="1"/>
</dbReference>
<sequence>MADKNNHHVQINVKDKFIAALCGKSGKDYQEEWANMKVEDNLKCSKWEKFKDATSINRQVLICQLITILYANITCNDNCLVNVRGIPFFNGNFVKTPNGHKLFVATQAPTNDSAEAFWQLVTQENITVIVMLCQIFEPNTKEELIQKSTPYWPINAPLKYKNFEIHVKNVRGQMYADGEEAIMFTKHEIVDGKSKKVIRSVVHLQHKSWPDFGVPGTTESTMDIYNKFVVPSIEKKQPVLVHCSAGIGRTGSFIGGFYCYNLFQQGQLVSVENALRTLRKMRAHSVQTAGQYLFVNLILMQFIENEEHQYNVKEAKDKLQKLLKILDKKAKKQPKAK</sequence>
<feature type="domain" description="Tyrosine specific protein phosphatases" evidence="3">
    <location>
        <begin position="219"/>
        <end position="293"/>
    </location>
</feature>
<organism evidence="4 5">
    <name type="scientific">Panagrolaimus superbus</name>
    <dbReference type="NCBI Taxonomy" id="310955"/>
    <lineage>
        <taxon>Eukaryota</taxon>
        <taxon>Metazoa</taxon>
        <taxon>Ecdysozoa</taxon>
        <taxon>Nematoda</taxon>
        <taxon>Chromadorea</taxon>
        <taxon>Rhabditida</taxon>
        <taxon>Tylenchina</taxon>
        <taxon>Panagrolaimomorpha</taxon>
        <taxon>Panagrolaimoidea</taxon>
        <taxon>Panagrolaimidae</taxon>
        <taxon>Panagrolaimus</taxon>
    </lineage>
</organism>
<evidence type="ECO:0000259" key="2">
    <source>
        <dbReference type="PROSITE" id="PS50055"/>
    </source>
</evidence>
<reference evidence="5" key="1">
    <citation type="submission" date="2022-11" db="UniProtKB">
        <authorList>
            <consortium name="WormBaseParasite"/>
        </authorList>
    </citation>
    <scope>IDENTIFICATION</scope>
</reference>
<feature type="domain" description="Tyrosine-protein phosphatase" evidence="2">
    <location>
        <begin position="88"/>
        <end position="302"/>
    </location>
</feature>
<dbReference type="PROSITE" id="PS50055">
    <property type="entry name" value="TYR_PHOSPHATASE_PTP"/>
    <property type="match status" value="1"/>
</dbReference>
<name>A0A914Z0Y6_9BILA</name>
<dbReference type="PROSITE" id="PS50056">
    <property type="entry name" value="TYR_PHOSPHATASE_2"/>
    <property type="match status" value="1"/>
</dbReference>
<keyword evidence="1" id="KW-0175">Coiled coil</keyword>
<dbReference type="Pfam" id="PF00102">
    <property type="entry name" value="Y_phosphatase"/>
    <property type="match status" value="1"/>
</dbReference>
<dbReference type="InterPro" id="IPR016130">
    <property type="entry name" value="Tyr_Pase_AS"/>
</dbReference>
<accession>A0A914Z0Y6</accession>
<proteinExistence type="predicted"/>
<evidence type="ECO:0000256" key="1">
    <source>
        <dbReference type="SAM" id="Coils"/>
    </source>
</evidence>
<dbReference type="Gene3D" id="3.90.190.10">
    <property type="entry name" value="Protein tyrosine phosphatase superfamily"/>
    <property type="match status" value="1"/>
</dbReference>
<dbReference type="InterPro" id="IPR029021">
    <property type="entry name" value="Prot-tyrosine_phosphatase-like"/>
</dbReference>
<dbReference type="PROSITE" id="PS00383">
    <property type="entry name" value="TYR_PHOSPHATASE_1"/>
    <property type="match status" value="1"/>
</dbReference>
<dbReference type="PRINTS" id="PR00700">
    <property type="entry name" value="PRTYPHPHTASE"/>
</dbReference>
<dbReference type="CDD" id="cd00047">
    <property type="entry name" value="PTPc"/>
    <property type="match status" value="1"/>
</dbReference>
<dbReference type="InterPro" id="IPR000387">
    <property type="entry name" value="Tyr_Pase_dom"/>
</dbReference>
<dbReference type="SMART" id="SM00404">
    <property type="entry name" value="PTPc_motif"/>
    <property type="match status" value="1"/>
</dbReference>
<dbReference type="SMART" id="SM00194">
    <property type="entry name" value="PTPc"/>
    <property type="match status" value="1"/>
</dbReference>
<protein>
    <submittedName>
        <fullName evidence="5">Protein tyrosine phosphatase</fullName>
    </submittedName>
</protein>
<dbReference type="WBParaSite" id="PSU_v2.g6386.t1">
    <property type="protein sequence ID" value="PSU_v2.g6386.t1"/>
    <property type="gene ID" value="PSU_v2.g6386"/>
</dbReference>
<dbReference type="Proteomes" id="UP000887577">
    <property type="component" value="Unplaced"/>
</dbReference>
<dbReference type="GO" id="GO:0004725">
    <property type="term" value="F:protein tyrosine phosphatase activity"/>
    <property type="evidence" value="ECO:0007669"/>
    <property type="project" value="InterPro"/>
</dbReference>